<dbReference type="Pfam" id="PF10184">
    <property type="entry name" value="DUF2358"/>
    <property type="match status" value="1"/>
</dbReference>
<feature type="compositionally biased region" description="Polar residues" evidence="1">
    <location>
        <begin position="306"/>
        <end position="336"/>
    </location>
</feature>
<organism evidence="2 3">
    <name type="scientific">Patiria miniata</name>
    <name type="common">Bat star</name>
    <name type="synonym">Asterina miniata</name>
    <dbReference type="NCBI Taxonomy" id="46514"/>
    <lineage>
        <taxon>Eukaryota</taxon>
        <taxon>Metazoa</taxon>
        <taxon>Echinodermata</taxon>
        <taxon>Eleutherozoa</taxon>
        <taxon>Asterozoa</taxon>
        <taxon>Asteroidea</taxon>
        <taxon>Valvatacea</taxon>
        <taxon>Valvatida</taxon>
        <taxon>Asterinidae</taxon>
        <taxon>Patiria</taxon>
    </lineage>
</organism>
<sequence length="526" mass="58893">MFMCIISARHCQFVATMAFVRRFCTSDLGQHQVSKLTPRGSTCSSHFSCNALINPAISIGQGRHMYLRHIYRSKPRLTAICTNVGTHSESHTYRWASRSASSGGRSQSLHWDRRETSLMCLKDSARCCSAGPRPSDFSSHQEESSAANIGESKDTENREPPVLFSIERGTITHVLSLLTSSLPVQDGIKDITATLCRLSATMHIQSVYETAAIPWDAACSDDIIIRNNQPIKRHGTDDIIAKQPINKQDYGFANLSSHCLGITQLTDSLNNQPTFGLHRHVCRTHLYFNKVYHVPMVAAVPEPNCLQSSADDRQPATTKADTGLTEQDSSVSPQDNDSQKPSKEQILIMYERLVQELPNFLEDSHDFSMYANSVEFDNRIMKFKTKGLPAYKASVHGMRYLCAAYINGSSMEVLRITAELELGQIQARWRVKGVPLHSYVIRPWRRKHPDRYFDAFSTFELGMDGLIHRHKMDKVMPTPSDKVRAPSLAMRVGIALGLVRNPALAPDCMVPKHLSFMQPKASTGKL</sequence>
<dbReference type="PANTHER" id="PTHR31094:SF2">
    <property type="entry name" value="RIKEN CDNA 2310061I04 GENE"/>
    <property type="match status" value="1"/>
</dbReference>
<dbReference type="AlphaFoldDB" id="A0A913Z473"/>
<dbReference type="PANTHER" id="PTHR31094">
    <property type="entry name" value="RIKEN CDNA 2310061I04 GENE"/>
    <property type="match status" value="1"/>
</dbReference>
<dbReference type="Proteomes" id="UP000887568">
    <property type="component" value="Unplaced"/>
</dbReference>
<evidence type="ECO:0000313" key="2">
    <source>
        <dbReference type="EnsemblMetazoa" id="XP_038046589.1"/>
    </source>
</evidence>
<feature type="region of interest" description="Disordered" evidence="1">
    <location>
        <begin position="132"/>
        <end position="158"/>
    </location>
</feature>
<keyword evidence="3" id="KW-1185">Reference proteome</keyword>
<evidence type="ECO:0000256" key="1">
    <source>
        <dbReference type="SAM" id="MobiDB-lite"/>
    </source>
</evidence>
<feature type="region of interest" description="Disordered" evidence="1">
    <location>
        <begin position="306"/>
        <end position="342"/>
    </location>
</feature>
<proteinExistence type="predicted"/>
<dbReference type="RefSeq" id="XP_038046589.1">
    <property type="nucleotide sequence ID" value="XM_038190661.1"/>
</dbReference>
<accession>A0A913Z473</accession>
<protein>
    <submittedName>
        <fullName evidence="2">Uncharacterized protein</fullName>
    </submittedName>
</protein>
<dbReference type="InterPro" id="IPR018790">
    <property type="entry name" value="DUF2358"/>
</dbReference>
<name>A0A913Z473_PATMI</name>
<dbReference type="OrthoDB" id="44820at2759"/>
<evidence type="ECO:0000313" key="3">
    <source>
        <dbReference type="Proteomes" id="UP000887568"/>
    </source>
</evidence>
<dbReference type="GeneID" id="119720808"/>
<reference evidence="2" key="1">
    <citation type="submission" date="2022-11" db="UniProtKB">
        <authorList>
            <consortium name="EnsemblMetazoa"/>
        </authorList>
    </citation>
    <scope>IDENTIFICATION</scope>
</reference>
<dbReference type="OMA" id="MCIISAR"/>
<dbReference type="EnsemblMetazoa" id="XM_038190661.1">
    <property type="protein sequence ID" value="XP_038046589.1"/>
    <property type="gene ID" value="LOC119720808"/>
</dbReference>